<accession>A0A7M1RZ66</accession>
<dbReference type="EMBL" id="MT774392">
    <property type="protein sequence ID" value="QOR59648.1"/>
    <property type="molecule type" value="Genomic_DNA"/>
</dbReference>
<dbReference type="RefSeq" id="YP_010111806.1">
    <property type="nucleotide sequence ID" value="NC_055885.1"/>
</dbReference>
<proteinExistence type="predicted"/>
<evidence type="ECO:0000313" key="1">
    <source>
        <dbReference type="EMBL" id="QOR59648.1"/>
    </source>
</evidence>
<sequence length="86" mass="9415">MEKNLVFNATLTVEQFKDKMHVSRIDVKRNPKTDKLFFTFGSSTGAVASKGIPTNPMLSNVTTPDGDNFWLLHEEGNGGAPVLASF</sequence>
<protein>
    <submittedName>
        <fullName evidence="1">Uncharacterized protein</fullName>
    </submittedName>
</protein>
<dbReference type="GeneID" id="65130258"/>
<organism evidence="1 2">
    <name type="scientific">uncultured phage cr128_1</name>
    <dbReference type="NCBI Taxonomy" id="2772076"/>
    <lineage>
        <taxon>Viruses</taxon>
        <taxon>Duplodnaviria</taxon>
        <taxon>Heunggongvirae</taxon>
        <taxon>Uroviricota</taxon>
        <taxon>Caudoviricetes</taxon>
        <taxon>Crassvirales</taxon>
        <taxon>Steigviridae</taxon>
        <taxon>Asinivirinae</taxon>
        <taxon>Mahlunavirus</taxon>
        <taxon>Mahlunavirus rarus</taxon>
    </lineage>
</organism>
<reference evidence="1 2" key="1">
    <citation type="submission" date="2020-07" db="EMBL/GenBank/DDBJ databases">
        <title>Taxonomic proposal: Crassvirales, a new order of highly abundant and diverse bacterial viruses.</title>
        <authorList>
            <person name="Shkoporov A.N."/>
            <person name="Stockdale S.R."/>
            <person name="Guerin E."/>
            <person name="Ross R.P."/>
            <person name="Hill C."/>
        </authorList>
    </citation>
    <scope>NUCLEOTIDE SEQUENCE [LARGE SCALE GENOMIC DNA]</scope>
</reference>
<name>A0A7M1RZ66_9CAUD</name>
<keyword evidence="2" id="KW-1185">Reference proteome</keyword>
<evidence type="ECO:0000313" key="2">
    <source>
        <dbReference type="Proteomes" id="UP000594055"/>
    </source>
</evidence>
<dbReference type="Proteomes" id="UP000594055">
    <property type="component" value="Segment"/>
</dbReference>
<dbReference type="KEGG" id="vg:65130258"/>